<evidence type="ECO:0000256" key="5">
    <source>
        <dbReference type="ARBA" id="ARBA00022989"/>
    </source>
</evidence>
<evidence type="ECO:0000256" key="2">
    <source>
        <dbReference type="ARBA" id="ARBA00022516"/>
    </source>
</evidence>
<dbReference type="GO" id="GO:0043772">
    <property type="term" value="F:acyl-phosphate glycerol-3-phosphate acyltransferase activity"/>
    <property type="evidence" value="ECO:0007669"/>
    <property type="project" value="InterPro"/>
</dbReference>
<comment type="caution">
    <text evidence="11">The sequence shown here is derived from an EMBL/GenBank/DDBJ whole genome shotgun (WGS) entry which is preliminary data.</text>
</comment>
<feature type="transmembrane region" description="Helical" evidence="10">
    <location>
        <begin position="40"/>
        <end position="60"/>
    </location>
</feature>
<feature type="transmembrane region" description="Helical" evidence="10">
    <location>
        <begin position="90"/>
        <end position="114"/>
    </location>
</feature>
<feature type="transmembrane region" description="Helical" evidence="10">
    <location>
        <begin position="120"/>
        <end position="138"/>
    </location>
</feature>
<keyword evidence="2" id="KW-0444">Lipid biosynthesis</keyword>
<dbReference type="EMBL" id="RBQB01000057">
    <property type="protein sequence ID" value="RMO95383.1"/>
    <property type="molecule type" value="Genomic_DNA"/>
</dbReference>
<reference evidence="11 12" key="1">
    <citation type="submission" date="2018-08" db="EMBL/GenBank/DDBJ databases">
        <title>Recombination of ecologically and evolutionarily significant loci maintains genetic cohesion in the Pseudomonas syringae species complex.</title>
        <authorList>
            <person name="Dillon M."/>
            <person name="Thakur S."/>
            <person name="Almeida R.N.D."/>
            <person name="Weir B.S."/>
            <person name="Guttman D.S."/>
        </authorList>
    </citation>
    <scope>NUCLEOTIDE SEQUENCE [LARGE SCALE GENOMIC DNA]</scope>
    <source>
        <strain evidence="11 12">ICMP 8902</strain>
    </source>
</reference>
<keyword evidence="3 11" id="KW-0808">Transferase</keyword>
<evidence type="ECO:0000313" key="12">
    <source>
        <dbReference type="Proteomes" id="UP000279372"/>
    </source>
</evidence>
<dbReference type="AlphaFoldDB" id="A0A3M3ZMX2"/>
<keyword evidence="7 10" id="KW-0472">Membrane</keyword>
<keyword evidence="11" id="KW-0012">Acyltransferase</keyword>
<feature type="non-terminal residue" evidence="11">
    <location>
        <position position="181"/>
    </location>
</feature>
<evidence type="ECO:0000313" key="11">
    <source>
        <dbReference type="EMBL" id="RMO95383.1"/>
    </source>
</evidence>
<name>A0A3M3ZMX2_9PSED</name>
<evidence type="ECO:0000256" key="10">
    <source>
        <dbReference type="SAM" id="Phobius"/>
    </source>
</evidence>
<evidence type="ECO:0000256" key="6">
    <source>
        <dbReference type="ARBA" id="ARBA00023098"/>
    </source>
</evidence>
<evidence type="ECO:0000256" key="9">
    <source>
        <dbReference type="ARBA" id="ARBA00023264"/>
    </source>
</evidence>
<gene>
    <name evidence="11" type="ORF">ALQ33_05064</name>
</gene>
<evidence type="ECO:0000256" key="4">
    <source>
        <dbReference type="ARBA" id="ARBA00022692"/>
    </source>
</evidence>
<dbReference type="GO" id="GO:0008654">
    <property type="term" value="P:phospholipid biosynthetic process"/>
    <property type="evidence" value="ECO:0007669"/>
    <property type="project" value="UniProtKB-KW"/>
</dbReference>
<dbReference type="Proteomes" id="UP000279372">
    <property type="component" value="Unassembled WGS sequence"/>
</dbReference>
<sequence>MTVSTSRPSMKTLSKPTLHCTTRARCAVRIRASSPGMVSMFWLLATFAYLLGSLSFAILLSRLSGSPDPRASGSGNAGATNMLRLAGKKLAILTLLGDLCKGLIPVVLAGASGLAPSQQGWIGVCAVLGHLFPLYFRFRGGKGVATAAGVLLGLYPPAAALAIAAWLLTLYLTRTSSLAAL</sequence>
<dbReference type="Pfam" id="PF02660">
    <property type="entry name" value="G3P_acyltransf"/>
    <property type="match status" value="1"/>
</dbReference>
<dbReference type="NCBIfam" id="TIGR00023">
    <property type="entry name" value="glycerol-3-phosphate 1-O-acyltransferase PlsY"/>
    <property type="match status" value="1"/>
</dbReference>
<keyword evidence="4 10" id="KW-0812">Transmembrane</keyword>
<keyword evidence="5 10" id="KW-1133">Transmembrane helix</keyword>
<protein>
    <submittedName>
        <fullName evidence="11">Glycerol-3-phosphate acyltransferase</fullName>
    </submittedName>
</protein>
<evidence type="ECO:0000256" key="3">
    <source>
        <dbReference type="ARBA" id="ARBA00022679"/>
    </source>
</evidence>
<keyword evidence="8" id="KW-0594">Phospholipid biosynthesis</keyword>
<evidence type="ECO:0000256" key="7">
    <source>
        <dbReference type="ARBA" id="ARBA00023136"/>
    </source>
</evidence>
<dbReference type="InterPro" id="IPR003811">
    <property type="entry name" value="G3P_acylTferase_PlsY"/>
</dbReference>
<dbReference type="GO" id="GO:0005886">
    <property type="term" value="C:plasma membrane"/>
    <property type="evidence" value="ECO:0007669"/>
    <property type="project" value="InterPro"/>
</dbReference>
<evidence type="ECO:0000256" key="1">
    <source>
        <dbReference type="ARBA" id="ARBA00022475"/>
    </source>
</evidence>
<keyword evidence="9" id="KW-1208">Phospholipid metabolism</keyword>
<dbReference type="SMART" id="SM01207">
    <property type="entry name" value="G3P_acyltransf"/>
    <property type="match status" value="1"/>
</dbReference>
<keyword evidence="1" id="KW-1003">Cell membrane</keyword>
<dbReference type="PANTHER" id="PTHR30309">
    <property type="entry name" value="INNER MEMBRANE PROTEIN YGIH"/>
    <property type="match status" value="1"/>
</dbReference>
<keyword evidence="6" id="KW-0443">Lipid metabolism</keyword>
<dbReference type="HAMAP" id="MF_01043">
    <property type="entry name" value="PlsY"/>
    <property type="match status" value="1"/>
</dbReference>
<organism evidence="11 12">
    <name type="scientific">Pseudomonas syringae pv. philadelphi</name>
    <dbReference type="NCBI Taxonomy" id="251706"/>
    <lineage>
        <taxon>Bacteria</taxon>
        <taxon>Pseudomonadati</taxon>
        <taxon>Pseudomonadota</taxon>
        <taxon>Gammaproteobacteria</taxon>
        <taxon>Pseudomonadales</taxon>
        <taxon>Pseudomonadaceae</taxon>
        <taxon>Pseudomonas</taxon>
    </lineage>
</organism>
<feature type="transmembrane region" description="Helical" evidence="10">
    <location>
        <begin position="150"/>
        <end position="172"/>
    </location>
</feature>
<dbReference type="PANTHER" id="PTHR30309:SF0">
    <property type="entry name" value="GLYCEROL-3-PHOSPHATE ACYLTRANSFERASE-RELATED"/>
    <property type="match status" value="1"/>
</dbReference>
<proteinExistence type="inferred from homology"/>
<evidence type="ECO:0000256" key="8">
    <source>
        <dbReference type="ARBA" id="ARBA00023209"/>
    </source>
</evidence>
<accession>A0A3M3ZMX2</accession>